<dbReference type="OMA" id="CASIANR"/>
<keyword evidence="1" id="KW-0472">Membrane</keyword>
<evidence type="ECO:0000313" key="3">
    <source>
        <dbReference type="Proteomes" id="UP000002009"/>
    </source>
</evidence>
<sequence>MARPAFLTPSLRVDRPAFLTPSLRMNRPALARDNFCLNICKLTTNKISVRSARTTEEAEKGTFDLLTVTKMYTSDLQEMGLSMKLIRRNVAGSQNDLRALRVYQDALQGSAPSGPDDTARLERVLREMNELRLAKAKEELFWAERQGRVVSPIVDDVSGLSEDEKVQVGNVLTNITMYGVQGAAWNALILLTLFITLVTFVLR</sequence>
<dbReference type="OrthoDB" id="498550at2759"/>
<dbReference type="Proteomes" id="UP000002009">
    <property type="component" value="Chromosome 1"/>
</dbReference>
<dbReference type="AlphaFoldDB" id="C1FEE2"/>
<dbReference type="EMBL" id="CP001574">
    <property type="protein sequence ID" value="ACO68947.1"/>
    <property type="molecule type" value="Genomic_DNA"/>
</dbReference>
<organism evidence="2 3">
    <name type="scientific">Micromonas commoda (strain RCC299 / NOUM17 / CCMP2709)</name>
    <name type="common">Picoplanktonic green alga</name>
    <dbReference type="NCBI Taxonomy" id="296587"/>
    <lineage>
        <taxon>Eukaryota</taxon>
        <taxon>Viridiplantae</taxon>
        <taxon>Chlorophyta</taxon>
        <taxon>Mamiellophyceae</taxon>
        <taxon>Mamiellales</taxon>
        <taxon>Mamiellaceae</taxon>
        <taxon>Micromonas</taxon>
    </lineage>
</organism>
<keyword evidence="1" id="KW-1133">Transmembrane helix</keyword>
<evidence type="ECO:0000256" key="1">
    <source>
        <dbReference type="SAM" id="Phobius"/>
    </source>
</evidence>
<keyword evidence="3" id="KW-1185">Reference proteome</keyword>
<dbReference type="InParanoid" id="C1FEE2"/>
<dbReference type="KEGG" id="mis:MICPUN_51768"/>
<reference evidence="2 3" key="1">
    <citation type="journal article" date="2009" name="Science">
        <title>Green evolution and dynamic adaptations revealed by genomes of the marine picoeukaryotes Micromonas.</title>
        <authorList>
            <person name="Worden A.Z."/>
            <person name="Lee J.H."/>
            <person name="Mock T."/>
            <person name="Rouze P."/>
            <person name="Simmons M.P."/>
            <person name="Aerts A.L."/>
            <person name="Allen A.E."/>
            <person name="Cuvelier M.L."/>
            <person name="Derelle E."/>
            <person name="Everett M.V."/>
            <person name="Foulon E."/>
            <person name="Grimwood J."/>
            <person name="Gundlach H."/>
            <person name="Henrissat B."/>
            <person name="Napoli C."/>
            <person name="McDonald S.M."/>
            <person name="Parker M.S."/>
            <person name="Rombauts S."/>
            <person name="Salamov A."/>
            <person name="Von Dassow P."/>
            <person name="Badger J.H."/>
            <person name="Coutinho P.M."/>
            <person name="Demir E."/>
            <person name="Dubchak I."/>
            <person name="Gentemann C."/>
            <person name="Eikrem W."/>
            <person name="Gready J.E."/>
            <person name="John U."/>
            <person name="Lanier W."/>
            <person name="Lindquist E.A."/>
            <person name="Lucas S."/>
            <person name="Mayer K.F."/>
            <person name="Moreau H."/>
            <person name="Not F."/>
            <person name="Otillar R."/>
            <person name="Panaud O."/>
            <person name="Pangilinan J."/>
            <person name="Paulsen I."/>
            <person name="Piegu B."/>
            <person name="Poliakov A."/>
            <person name="Robbens S."/>
            <person name="Schmutz J."/>
            <person name="Toulza E."/>
            <person name="Wyss T."/>
            <person name="Zelensky A."/>
            <person name="Zhou K."/>
            <person name="Armbrust E.V."/>
            <person name="Bhattacharya D."/>
            <person name="Goodenough U.W."/>
            <person name="Van de Peer Y."/>
            <person name="Grigoriev I.V."/>
        </authorList>
    </citation>
    <scope>NUCLEOTIDE SEQUENCE [LARGE SCALE GENOMIC DNA]</scope>
    <source>
        <strain evidence="3">RCC299 / NOUM17</strain>
    </source>
</reference>
<gene>
    <name evidence="2" type="ORF">MICPUN_51768</name>
</gene>
<proteinExistence type="predicted"/>
<name>C1FEE2_MICCC</name>
<accession>C1FEE2</accession>
<protein>
    <submittedName>
        <fullName evidence="2">Uncharacterized protein</fullName>
    </submittedName>
</protein>
<dbReference type="GeneID" id="8250608"/>
<evidence type="ECO:0000313" key="2">
    <source>
        <dbReference type="EMBL" id="ACO68947.1"/>
    </source>
</evidence>
<dbReference type="RefSeq" id="XP_002507689.1">
    <property type="nucleotide sequence ID" value="XM_002507643.1"/>
</dbReference>
<keyword evidence="1" id="KW-0812">Transmembrane</keyword>
<feature type="transmembrane region" description="Helical" evidence="1">
    <location>
        <begin position="183"/>
        <end position="202"/>
    </location>
</feature>